<organism evidence="11">
    <name type="scientific">Arabidopsis lyrata subsp. lyrata</name>
    <name type="common">Lyre-leaved rock-cress</name>
    <dbReference type="NCBI Taxonomy" id="81972"/>
    <lineage>
        <taxon>Eukaryota</taxon>
        <taxon>Viridiplantae</taxon>
        <taxon>Streptophyta</taxon>
        <taxon>Embryophyta</taxon>
        <taxon>Tracheophyta</taxon>
        <taxon>Spermatophyta</taxon>
        <taxon>Magnoliopsida</taxon>
        <taxon>eudicotyledons</taxon>
        <taxon>Gunneridae</taxon>
        <taxon>Pentapetalae</taxon>
        <taxon>rosids</taxon>
        <taxon>malvids</taxon>
        <taxon>Brassicales</taxon>
        <taxon>Brassicaceae</taxon>
        <taxon>Camelineae</taxon>
        <taxon>Arabidopsis</taxon>
    </lineage>
</organism>
<evidence type="ECO:0000313" key="11">
    <source>
        <dbReference type="Proteomes" id="UP000008694"/>
    </source>
</evidence>
<dbReference type="PROSITE" id="PS50011">
    <property type="entry name" value="PROTEIN_KINASE_DOM"/>
    <property type="match status" value="1"/>
</dbReference>
<dbReference type="PANTHER" id="PTHR45637">
    <property type="entry name" value="FLIPPASE KINASE 1-RELATED"/>
    <property type="match status" value="1"/>
</dbReference>
<dbReference type="InterPro" id="IPR000719">
    <property type="entry name" value="Prot_kinase_dom"/>
</dbReference>
<dbReference type="GO" id="GO:0004674">
    <property type="term" value="F:protein serine/threonine kinase activity"/>
    <property type="evidence" value="ECO:0007669"/>
    <property type="project" value="UniProtKB-KW"/>
</dbReference>
<proteinExistence type="predicted"/>
<evidence type="ECO:0000256" key="7">
    <source>
        <dbReference type="ARBA" id="ARBA00047899"/>
    </source>
</evidence>
<dbReference type="eggNOG" id="KOG0610">
    <property type="taxonomic scope" value="Eukaryota"/>
</dbReference>
<dbReference type="InterPro" id="IPR011009">
    <property type="entry name" value="Kinase-like_dom_sf"/>
</dbReference>
<protein>
    <recommendedName>
        <fullName evidence="1">non-specific serine/threonine protein kinase</fullName>
        <ecNumber evidence="1">2.7.11.1</ecNumber>
    </recommendedName>
</protein>
<keyword evidence="5" id="KW-0418">Kinase</keyword>
<accession>D7L829</accession>
<feature type="domain" description="Protein kinase" evidence="9">
    <location>
        <begin position="1"/>
        <end position="70"/>
    </location>
</feature>
<comment type="catalytic activity">
    <reaction evidence="7">
        <text>L-threonyl-[protein] + ATP = O-phospho-L-threonyl-[protein] + ADP + H(+)</text>
        <dbReference type="Rhea" id="RHEA:46608"/>
        <dbReference type="Rhea" id="RHEA-COMP:11060"/>
        <dbReference type="Rhea" id="RHEA-COMP:11605"/>
        <dbReference type="ChEBI" id="CHEBI:15378"/>
        <dbReference type="ChEBI" id="CHEBI:30013"/>
        <dbReference type="ChEBI" id="CHEBI:30616"/>
        <dbReference type="ChEBI" id="CHEBI:61977"/>
        <dbReference type="ChEBI" id="CHEBI:456216"/>
        <dbReference type="EC" id="2.7.11.1"/>
    </reaction>
</comment>
<keyword evidence="11" id="KW-1185">Reference proteome</keyword>
<evidence type="ECO:0000256" key="2">
    <source>
        <dbReference type="ARBA" id="ARBA00022527"/>
    </source>
</evidence>
<keyword evidence="6" id="KW-0067">ATP-binding</keyword>
<sequence length="70" mass="8019">MSFMGTHEYLAPEITRGDCHGSFVDWWIFGIFLYELLTGETPFKGNKNRETLFNVVGQPLKFLQGSISFV</sequence>
<gene>
    <name evidence="10" type="ORF">ARALYDRAFT_899265</name>
</gene>
<evidence type="ECO:0000313" key="10">
    <source>
        <dbReference type="EMBL" id="EFH59909.1"/>
    </source>
</evidence>
<dbReference type="Pfam" id="PF00069">
    <property type="entry name" value="Pkinase"/>
    <property type="match status" value="1"/>
</dbReference>
<dbReference type="Gramene" id="scaffold_303235.1">
    <property type="protein sequence ID" value="scaffold_303235.1"/>
    <property type="gene ID" value="scaffold_303235.1"/>
</dbReference>
<keyword evidence="4" id="KW-0547">Nucleotide-binding</keyword>
<evidence type="ECO:0000256" key="8">
    <source>
        <dbReference type="ARBA" id="ARBA00048679"/>
    </source>
</evidence>
<evidence type="ECO:0000259" key="9">
    <source>
        <dbReference type="PROSITE" id="PS50011"/>
    </source>
</evidence>
<evidence type="ECO:0000256" key="4">
    <source>
        <dbReference type="ARBA" id="ARBA00022741"/>
    </source>
</evidence>
<reference evidence="11" key="1">
    <citation type="journal article" date="2011" name="Nat. Genet.">
        <title>The Arabidopsis lyrata genome sequence and the basis of rapid genome size change.</title>
        <authorList>
            <person name="Hu T.T."/>
            <person name="Pattyn P."/>
            <person name="Bakker E.G."/>
            <person name="Cao J."/>
            <person name="Cheng J.-F."/>
            <person name="Clark R.M."/>
            <person name="Fahlgren N."/>
            <person name="Fawcett J.A."/>
            <person name="Grimwood J."/>
            <person name="Gundlach H."/>
            <person name="Haberer G."/>
            <person name="Hollister J.D."/>
            <person name="Ossowski S."/>
            <person name="Ottilar R.P."/>
            <person name="Salamov A.A."/>
            <person name="Schneeberger K."/>
            <person name="Spannagl M."/>
            <person name="Wang X."/>
            <person name="Yang L."/>
            <person name="Nasrallah M.E."/>
            <person name="Bergelson J."/>
            <person name="Carrington J.C."/>
            <person name="Gaut B.S."/>
            <person name="Schmutz J."/>
            <person name="Mayer K.F.X."/>
            <person name="Van de Peer Y."/>
            <person name="Grigoriev I.V."/>
            <person name="Nordborg M."/>
            <person name="Weigel D."/>
            <person name="Guo Y.-L."/>
        </authorList>
    </citation>
    <scope>NUCLEOTIDE SEQUENCE [LARGE SCALE GENOMIC DNA]</scope>
    <source>
        <strain evidence="11">cv. MN47</strain>
    </source>
</reference>
<dbReference type="SUPFAM" id="SSF56112">
    <property type="entry name" value="Protein kinase-like (PK-like)"/>
    <property type="match status" value="1"/>
</dbReference>
<dbReference type="AlphaFoldDB" id="D7L829"/>
<name>D7L829_ARALL</name>
<evidence type="ECO:0000256" key="6">
    <source>
        <dbReference type="ARBA" id="ARBA00022840"/>
    </source>
</evidence>
<dbReference type="EMBL" id="GL348715">
    <property type="protein sequence ID" value="EFH59909.1"/>
    <property type="molecule type" value="Genomic_DNA"/>
</dbReference>
<keyword evidence="2" id="KW-0723">Serine/threonine-protein kinase</keyword>
<dbReference type="Gene3D" id="1.10.510.10">
    <property type="entry name" value="Transferase(Phosphotransferase) domain 1"/>
    <property type="match status" value="1"/>
</dbReference>
<dbReference type="GO" id="GO:0005524">
    <property type="term" value="F:ATP binding"/>
    <property type="evidence" value="ECO:0007669"/>
    <property type="project" value="UniProtKB-KW"/>
</dbReference>
<evidence type="ECO:0000256" key="5">
    <source>
        <dbReference type="ARBA" id="ARBA00022777"/>
    </source>
</evidence>
<keyword evidence="3" id="KW-0808">Transferase</keyword>
<dbReference type="Proteomes" id="UP000008694">
    <property type="component" value="Unassembled WGS sequence"/>
</dbReference>
<comment type="catalytic activity">
    <reaction evidence="8">
        <text>L-seryl-[protein] + ATP = O-phospho-L-seryl-[protein] + ADP + H(+)</text>
        <dbReference type="Rhea" id="RHEA:17989"/>
        <dbReference type="Rhea" id="RHEA-COMP:9863"/>
        <dbReference type="Rhea" id="RHEA-COMP:11604"/>
        <dbReference type="ChEBI" id="CHEBI:15378"/>
        <dbReference type="ChEBI" id="CHEBI:29999"/>
        <dbReference type="ChEBI" id="CHEBI:30616"/>
        <dbReference type="ChEBI" id="CHEBI:83421"/>
        <dbReference type="ChEBI" id="CHEBI:456216"/>
        <dbReference type="EC" id="2.7.11.1"/>
    </reaction>
</comment>
<evidence type="ECO:0000256" key="1">
    <source>
        <dbReference type="ARBA" id="ARBA00012513"/>
    </source>
</evidence>
<evidence type="ECO:0000256" key="3">
    <source>
        <dbReference type="ARBA" id="ARBA00022679"/>
    </source>
</evidence>
<dbReference type="EC" id="2.7.11.1" evidence="1"/>
<dbReference type="HOGENOM" id="CLU_203449_0_0_1"/>